<sequence length="172" mass="20459">MYCRLLSFLVYIWLKTRSNQYYLINQISKHFSYRPQIQFSYKPFYQQKSKGSVTEHFWGLQVNRWSAFEVYITSNVFIRFFSTEEEQKKIDLVARLFIACDISADHIMVHLFRTSSFTFNYQHWANLIVTSCISLLQKVNLAKEILDEIFARVPQGKRQTSCVDHNLSQTSN</sequence>
<dbReference type="AlphaFoldDB" id="A0AA86PTW9"/>
<evidence type="ECO:0000313" key="1">
    <source>
        <dbReference type="EMBL" id="CAI9944736.1"/>
    </source>
</evidence>
<evidence type="ECO:0000313" key="3">
    <source>
        <dbReference type="Proteomes" id="UP001642409"/>
    </source>
</evidence>
<dbReference type="EMBL" id="CATOUU010000730">
    <property type="protein sequence ID" value="CAI9944736.1"/>
    <property type="molecule type" value="Genomic_DNA"/>
</dbReference>
<proteinExistence type="predicted"/>
<name>A0AA86PTW9_9EUKA</name>
<organism evidence="1">
    <name type="scientific">Hexamita inflata</name>
    <dbReference type="NCBI Taxonomy" id="28002"/>
    <lineage>
        <taxon>Eukaryota</taxon>
        <taxon>Metamonada</taxon>
        <taxon>Diplomonadida</taxon>
        <taxon>Hexamitidae</taxon>
        <taxon>Hexamitinae</taxon>
        <taxon>Hexamita</taxon>
    </lineage>
</organism>
<comment type="caution">
    <text evidence="1">The sequence shown here is derived from an EMBL/GenBank/DDBJ whole genome shotgun (WGS) entry which is preliminary data.</text>
</comment>
<evidence type="ECO:0000313" key="2">
    <source>
        <dbReference type="EMBL" id="CAL6061158.1"/>
    </source>
</evidence>
<dbReference type="EMBL" id="CAXDID020000233">
    <property type="protein sequence ID" value="CAL6061158.1"/>
    <property type="molecule type" value="Genomic_DNA"/>
</dbReference>
<keyword evidence="3" id="KW-1185">Reference proteome</keyword>
<dbReference type="Proteomes" id="UP001642409">
    <property type="component" value="Unassembled WGS sequence"/>
</dbReference>
<reference evidence="1" key="1">
    <citation type="submission" date="2023-06" db="EMBL/GenBank/DDBJ databases">
        <authorList>
            <person name="Kurt Z."/>
        </authorList>
    </citation>
    <scope>NUCLEOTIDE SEQUENCE</scope>
</reference>
<accession>A0AA86PTW9</accession>
<gene>
    <name evidence="1" type="ORF">HINF_LOCUS32381</name>
    <name evidence="2" type="ORF">HINF_LOCUS49574</name>
</gene>
<protein>
    <submittedName>
        <fullName evidence="2">Hypothetical_protein</fullName>
    </submittedName>
</protein>
<reference evidence="2 3" key="2">
    <citation type="submission" date="2024-07" db="EMBL/GenBank/DDBJ databases">
        <authorList>
            <person name="Akdeniz Z."/>
        </authorList>
    </citation>
    <scope>NUCLEOTIDE SEQUENCE [LARGE SCALE GENOMIC DNA]</scope>
</reference>